<dbReference type="OrthoDB" id="549751at2759"/>
<reference evidence="4" key="1">
    <citation type="submission" date="2020-12" db="EMBL/GenBank/DDBJ databases">
        <authorList>
            <person name="Iha C."/>
        </authorList>
    </citation>
    <scope>NUCLEOTIDE SEQUENCE</scope>
</reference>
<accession>A0A8S1J3E8</accession>
<sequence length="241" mass="26439">MASEIMGAEEDSKEPVSRMLEEAPVPEDSLAALSAIPQIPASNGDGYLHELQQAITQESQQAVLAPEAQLADVAKQVGAPVGQEAQGHGGLVAMGSDDLGDTIMTPKGSDGKPRPSLLDMSESERIRRRREINRNSQRRIRERRMKELDELRTETTRMHHDNEQLIRQVDCITAEKAELLRQIQDLTEKWQQSIAENAVLNRENLQLRSNLQQLTGLSGVVPGSIAGGVPAPQAQKMVGNQ</sequence>
<feature type="region of interest" description="Disordered" evidence="2">
    <location>
        <begin position="1"/>
        <end position="24"/>
    </location>
</feature>
<comment type="caution">
    <text evidence="4">The sequence shown here is derived from an EMBL/GenBank/DDBJ whole genome shotgun (WGS) entry which is preliminary data.</text>
</comment>
<gene>
    <name evidence="4" type="ORF">OSTQU699_LOCUS5643</name>
</gene>
<dbReference type="SUPFAM" id="SSF57959">
    <property type="entry name" value="Leucine zipper domain"/>
    <property type="match status" value="1"/>
</dbReference>
<proteinExistence type="predicted"/>
<feature type="domain" description="BZIP" evidence="3">
    <location>
        <begin position="123"/>
        <end position="186"/>
    </location>
</feature>
<dbReference type="EMBL" id="CAJHUC010001212">
    <property type="protein sequence ID" value="CAD7700284.1"/>
    <property type="molecule type" value="Genomic_DNA"/>
</dbReference>
<evidence type="ECO:0000313" key="4">
    <source>
        <dbReference type="EMBL" id="CAD7700284.1"/>
    </source>
</evidence>
<dbReference type="InterPro" id="IPR046347">
    <property type="entry name" value="bZIP_sf"/>
</dbReference>
<evidence type="ECO:0000256" key="1">
    <source>
        <dbReference type="SAM" id="Coils"/>
    </source>
</evidence>
<keyword evidence="5" id="KW-1185">Reference proteome</keyword>
<dbReference type="PROSITE" id="PS50217">
    <property type="entry name" value="BZIP"/>
    <property type="match status" value="1"/>
</dbReference>
<keyword evidence="1" id="KW-0175">Coiled coil</keyword>
<evidence type="ECO:0000313" key="5">
    <source>
        <dbReference type="Proteomes" id="UP000708148"/>
    </source>
</evidence>
<dbReference type="AlphaFoldDB" id="A0A8S1J3E8"/>
<dbReference type="Proteomes" id="UP000708148">
    <property type="component" value="Unassembled WGS sequence"/>
</dbReference>
<evidence type="ECO:0000256" key="2">
    <source>
        <dbReference type="SAM" id="MobiDB-lite"/>
    </source>
</evidence>
<protein>
    <recommendedName>
        <fullName evidence="3">BZIP domain-containing protein</fullName>
    </recommendedName>
</protein>
<dbReference type="GO" id="GO:0003700">
    <property type="term" value="F:DNA-binding transcription factor activity"/>
    <property type="evidence" value="ECO:0007669"/>
    <property type="project" value="InterPro"/>
</dbReference>
<dbReference type="SMART" id="SM00338">
    <property type="entry name" value="BRLZ"/>
    <property type="match status" value="1"/>
</dbReference>
<name>A0A8S1J3E8_9CHLO</name>
<dbReference type="InterPro" id="IPR004827">
    <property type="entry name" value="bZIP"/>
</dbReference>
<organism evidence="4 5">
    <name type="scientific">Ostreobium quekettii</name>
    <dbReference type="NCBI Taxonomy" id="121088"/>
    <lineage>
        <taxon>Eukaryota</taxon>
        <taxon>Viridiplantae</taxon>
        <taxon>Chlorophyta</taxon>
        <taxon>core chlorophytes</taxon>
        <taxon>Ulvophyceae</taxon>
        <taxon>TCBD clade</taxon>
        <taxon>Bryopsidales</taxon>
        <taxon>Ostreobineae</taxon>
        <taxon>Ostreobiaceae</taxon>
        <taxon>Ostreobium</taxon>
    </lineage>
</organism>
<feature type="coiled-coil region" evidence="1">
    <location>
        <begin position="162"/>
        <end position="189"/>
    </location>
</feature>
<evidence type="ECO:0000259" key="3">
    <source>
        <dbReference type="PROSITE" id="PS50217"/>
    </source>
</evidence>